<dbReference type="AlphaFoldDB" id="A0A2P6P7H0"/>
<dbReference type="EMBL" id="PDCK01000045">
    <property type="protein sequence ID" value="PRQ17842.1"/>
    <property type="molecule type" value="Genomic_DNA"/>
</dbReference>
<accession>A0A2P6P7H0</accession>
<organism evidence="2 3">
    <name type="scientific">Rosa chinensis</name>
    <name type="common">China rose</name>
    <dbReference type="NCBI Taxonomy" id="74649"/>
    <lineage>
        <taxon>Eukaryota</taxon>
        <taxon>Viridiplantae</taxon>
        <taxon>Streptophyta</taxon>
        <taxon>Embryophyta</taxon>
        <taxon>Tracheophyta</taxon>
        <taxon>Spermatophyta</taxon>
        <taxon>Magnoliopsida</taxon>
        <taxon>eudicotyledons</taxon>
        <taxon>Gunneridae</taxon>
        <taxon>Pentapetalae</taxon>
        <taxon>rosids</taxon>
        <taxon>fabids</taxon>
        <taxon>Rosales</taxon>
        <taxon>Rosaceae</taxon>
        <taxon>Rosoideae</taxon>
        <taxon>Rosoideae incertae sedis</taxon>
        <taxon>Rosa</taxon>
    </lineage>
</organism>
<evidence type="ECO:0000313" key="2">
    <source>
        <dbReference type="EMBL" id="PRQ17842.1"/>
    </source>
</evidence>
<sequence length="57" mass="6739">MFEKNKELEDKLEETQDTIKAQQEKIDAQNVLIQELQEQGKKFEQFMATFMNQQASS</sequence>
<gene>
    <name evidence="2" type="ORF">RchiOBHm_Chr7g0199391</name>
</gene>
<dbReference type="Gramene" id="PRQ17842">
    <property type="protein sequence ID" value="PRQ17842"/>
    <property type="gene ID" value="RchiOBHm_Chr7g0199391"/>
</dbReference>
<evidence type="ECO:0000256" key="1">
    <source>
        <dbReference type="SAM" id="Coils"/>
    </source>
</evidence>
<comment type="caution">
    <text evidence="2">The sequence shown here is derived from an EMBL/GenBank/DDBJ whole genome shotgun (WGS) entry which is preliminary data.</text>
</comment>
<evidence type="ECO:0000313" key="3">
    <source>
        <dbReference type="Proteomes" id="UP000238479"/>
    </source>
</evidence>
<protein>
    <submittedName>
        <fullName evidence="2">Uncharacterized protein</fullName>
    </submittedName>
</protein>
<reference evidence="2 3" key="1">
    <citation type="journal article" date="2018" name="Nat. Genet.">
        <title>The Rosa genome provides new insights in the design of modern roses.</title>
        <authorList>
            <person name="Bendahmane M."/>
        </authorList>
    </citation>
    <scope>NUCLEOTIDE SEQUENCE [LARGE SCALE GENOMIC DNA]</scope>
    <source>
        <strain evidence="3">cv. Old Blush</strain>
    </source>
</reference>
<keyword evidence="1" id="KW-0175">Coiled coil</keyword>
<dbReference type="Proteomes" id="UP000238479">
    <property type="component" value="Chromosome 7"/>
</dbReference>
<keyword evidence="3" id="KW-1185">Reference proteome</keyword>
<name>A0A2P6P7H0_ROSCH</name>
<feature type="coiled-coil region" evidence="1">
    <location>
        <begin position="5"/>
        <end position="39"/>
    </location>
</feature>
<proteinExistence type="predicted"/>